<feature type="domain" description="FYVE-type" evidence="6">
    <location>
        <begin position="84"/>
        <end position="133"/>
    </location>
</feature>
<name>A0AAD9DSE5_9TELE</name>
<dbReference type="InterPro" id="IPR052113">
    <property type="entry name" value="FYVE-type_Zinc_Finger"/>
</dbReference>
<dbReference type="SUPFAM" id="SSF57903">
    <property type="entry name" value="FYVE/PHD zinc finger"/>
    <property type="match status" value="1"/>
</dbReference>
<evidence type="ECO:0000256" key="1">
    <source>
        <dbReference type="ARBA" id="ARBA00022723"/>
    </source>
</evidence>
<evidence type="ECO:0000256" key="5">
    <source>
        <dbReference type="SAM" id="MobiDB-lite"/>
    </source>
</evidence>
<dbReference type="Gene3D" id="3.30.40.10">
    <property type="entry name" value="Zinc/RING finger domain, C3HC4 (zinc finger)"/>
    <property type="match status" value="1"/>
</dbReference>
<evidence type="ECO:0000259" key="6">
    <source>
        <dbReference type="PROSITE" id="PS50178"/>
    </source>
</evidence>
<dbReference type="Proteomes" id="UP001239994">
    <property type="component" value="Unassembled WGS sequence"/>
</dbReference>
<keyword evidence="2 4" id="KW-0863">Zinc-finger</keyword>
<dbReference type="Gene3D" id="2.30.29.160">
    <property type="entry name" value="Zinc finger FYVE domain-containing protein 21, C-terminal"/>
    <property type="match status" value="1"/>
</dbReference>
<dbReference type="InterPro" id="IPR038632">
    <property type="entry name" value="ZFYVE21_C_sf"/>
</dbReference>
<dbReference type="InterPro" id="IPR011011">
    <property type="entry name" value="Znf_FYVE_PHD"/>
</dbReference>
<feature type="region of interest" description="Disordered" evidence="5">
    <location>
        <begin position="1"/>
        <end position="61"/>
    </location>
</feature>
<protein>
    <recommendedName>
        <fullName evidence="6">FYVE-type domain-containing protein</fullName>
    </recommendedName>
</protein>
<evidence type="ECO:0000256" key="3">
    <source>
        <dbReference type="ARBA" id="ARBA00022833"/>
    </source>
</evidence>
<dbReference type="CDD" id="cd15727">
    <property type="entry name" value="FYVE_ZF21"/>
    <property type="match status" value="1"/>
</dbReference>
<keyword evidence="8" id="KW-1185">Reference proteome</keyword>
<evidence type="ECO:0000256" key="4">
    <source>
        <dbReference type="PROSITE-ProRule" id="PRU00091"/>
    </source>
</evidence>
<evidence type="ECO:0000313" key="8">
    <source>
        <dbReference type="Proteomes" id="UP001239994"/>
    </source>
</evidence>
<dbReference type="AlphaFoldDB" id="A0AAD9DSE5"/>
<gene>
    <name evidence="7" type="ORF">P4O66_002066</name>
</gene>
<dbReference type="InterPro" id="IPR013083">
    <property type="entry name" value="Znf_RING/FYVE/PHD"/>
</dbReference>
<dbReference type="Pfam" id="PF16696">
    <property type="entry name" value="ZFYVE21_C"/>
    <property type="match status" value="1"/>
</dbReference>
<dbReference type="InterPro" id="IPR032031">
    <property type="entry name" value="ZFYVE21_C"/>
</dbReference>
<keyword evidence="1" id="KW-0479">Metal-binding</keyword>
<evidence type="ECO:0000313" key="7">
    <source>
        <dbReference type="EMBL" id="KAK1791014.1"/>
    </source>
</evidence>
<organism evidence="7 8">
    <name type="scientific">Electrophorus voltai</name>
    <dbReference type="NCBI Taxonomy" id="2609070"/>
    <lineage>
        <taxon>Eukaryota</taxon>
        <taxon>Metazoa</taxon>
        <taxon>Chordata</taxon>
        <taxon>Craniata</taxon>
        <taxon>Vertebrata</taxon>
        <taxon>Euteleostomi</taxon>
        <taxon>Actinopterygii</taxon>
        <taxon>Neopterygii</taxon>
        <taxon>Teleostei</taxon>
        <taxon>Ostariophysi</taxon>
        <taxon>Gymnotiformes</taxon>
        <taxon>Gymnotoidei</taxon>
        <taxon>Gymnotidae</taxon>
        <taxon>Electrophorus</taxon>
    </lineage>
</organism>
<dbReference type="PANTHER" id="PTHR39490:SF8">
    <property type="entry name" value="ZINC FINGER FYVE DOMAIN-CONTAINING PROTEIN 21"/>
    <property type="match status" value="1"/>
</dbReference>
<dbReference type="GO" id="GO:0008270">
    <property type="term" value="F:zinc ion binding"/>
    <property type="evidence" value="ECO:0007669"/>
    <property type="project" value="UniProtKB-KW"/>
</dbReference>
<dbReference type="EMBL" id="JAROKS010000020">
    <property type="protein sequence ID" value="KAK1791014.1"/>
    <property type="molecule type" value="Genomic_DNA"/>
</dbReference>
<reference evidence="7" key="1">
    <citation type="submission" date="2023-03" db="EMBL/GenBank/DDBJ databases">
        <title>Electrophorus voltai genome.</title>
        <authorList>
            <person name="Bian C."/>
        </authorList>
    </citation>
    <scope>NUCLEOTIDE SEQUENCE</scope>
    <source>
        <strain evidence="7">CB-2022</strain>
        <tissue evidence="7">Muscle</tissue>
    </source>
</reference>
<feature type="region of interest" description="Disordered" evidence="5">
    <location>
        <begin position="343"/>
        <end position="367"/>
    </location>
</feature>
<keyword evidence="3" id="KW-0862">Zinc</keyword>
<dbReference type="Pfam" id="PF01363">
    <property type="entry name" value="FYVE"/>
    <property type="match status" value="1"/>
</dbReference>
<evidence type="ECO:0000256" key="2">
    <source>
        <dbReference type="ARBA" id="ARBA00022771"/>
    </source>
</evidence>
<dbReference type="PANTHER" id="PTHR39490">
    <property type="entry name" value="ARRESTIN DOMAIN-CONTAINING PROTEIN D"/>
    <property type="match status" value="1"/>
</dbReference>
<comment type="caution">
    <text evidence="7">The sequence shown here is derived from an EMBL/GenBank/DDBJ whole genome shotgun (WGS) entry which is preliminary data.</text>
</comment>
<sequence length="429" mass="47438">MSAVPDGKKLVRSPSGLRMVPENGAFSSPFSLDEPQWVPDKEVSSSRPRRQQAEEGASPRALFSTPARLAQPVYGHPPPCCHRCMQCDTKFDFITRKHHCRRCGRCFCDKCCCKKVALPRMCFVDPVRQCGECSLISQKEVEFYDKQLKVLTAGSTFVVIVGSSEKPETMMCRLSNNHRYLFLDGDSHFEVELSRISTMQVLTEGSSPGGGVLRATGMLLQHQPPGSQEVLQVRLDADDDKRTASTWLSAMHKQLVFDPPPLGFEALLLTQETLGRMRRFCVLPAWELGAKQVPTEAWTTAQVLLTSLERVDGRVDSFTTDPVPRSTFTSPASGLKMKRICEGSRTRRCSSTRLSNTNPSTSLTGPKLDENTGFCPVPLTGVRVQLSHVYMEIGNMIALTMRVFVAMVSAESLPVLTNAAGASSLQRKM</sequence>
<dbReference type="InterPro" id="IPR000306">
    <property type="entry name" value="Znf_FYVE"/>
</dbReference>
<accession>A0AAD9DSE5</accession>
<proteinExistence type="predicted"/>
<dbReference type="InterPro" id="IPR017455">
    <property type="entry name" value="Znf_FYVE-rel"/>
</dbReference>
<dbReference type="SMART" id="SM00064">
    <property type="entry name" value="FYVE"/>
    <property type="match status" value="1"/>
</dbReference>
<dbReference type="PROSITE" id="PS50178">
    <property type="entry name" value="ZF_FYVE"/>
    <property type="match status" value="1"/>
</dbReference>